<proteinExistence type="predicted"/>
<name>A0A7J4IV81_9ARCH</name>
<sequence length="61" mass="7004">MQVTLILKNGFRFRGRLLRETDSEIVLDEIKNGRMIFDKSGIIARNMGDGNDERGKHKALE</sequence>
<dbReference type="Proteomes" id="UP000565078">
    <property type="component" value="Unassembled WGS sequence"/>
</dbReference>
<accession>A0A7J4IV81</accession>
<reference evidence="2" key="1">
    <citation type="journal article" date="2020" name="bioRxiv">
        <title>A rank-normalized archaeal taxonomy based on genome phylogeny resolves widespread incomplete and uneven classifications.</title>
        <authorList>
            <person name="Rinke C."/>
            <person name="Chuvochina M."/>
            <person name="Mussig A.J."/>
            <person name="Chaumeil P.-A."/>
            <person name="Waite D.W."/>
            <person name="Whitman W.B."/>
            <person name="Parks D.H."/>
            <person name="Hugenholtz P."/>
        </authorList>
    </citation>
    <scope>NUCLEOTIDE SEQUENCE [LARGE SCALE GENOMIC DNA]</scope>
</reference>
<dbReference type="EMBL" id="DUGC01000038">
    <property type="protein sequence ID" value="HIH09448.1"/>
    <property type="molecule type" value="Genomic_DNA"/>
</dbReference>
<dbReference type="AlphaFoldDB" id="A0A7J4IV81"/>
<evidence type="ECO:0000313" key="2">
    <source>
        <dbReference type="Proteomes" id="UP000565078"/>
    </source>
</evidence>
<organism evidence="1 2">
    <name type="scientific">Candidatus Iainarchaeum sp</name>
    <dbReference type="NCBI Taxonomy" id="3101447"/>
    <lineage>
        <taxon>Archaea</taxon>
        <taxon>Candidatus Iainarchaeota</taxon>
        <taxon>Candidatus Iainarchaeia</taxon>
        <taxon>Candidatus Iainarchaeales</taxon>
        <taxon>Candidatus Iainarchaeaceae</taxon>
        <taxon>Candidatus Iainarchaeum</taxon>
    </lineage>
</organism>
<evidence type="ECO:0000313" key="1">
    <source>
        <dbReference type="EMBL" id="HIH09448.1"/>
    </source>
</evidence>
<gene>
    <name evidence="1" type="ORF">HA254_02150</name>
</gene>
<comment type="caution">
    <text evidence="1">The sequence shown here is derived from an EMBL/GenBank/DDBJ whole genome shotgun (WGS) entry which is preliminary data.</text>
</comment>
<protein>
    <submittedName>
        <fullName evidence="1">Uncharacterized protein</fullName>
    </submittedName>
</protein>